<feature type="coiled-coil region" evidence="1">
    <location>
        <begin position="789"/>
        <end position="816"/>
    </location>
</feature>
<dbReference type="PANTHER" id="PTHR31011">
    <property type="entry name" value="PROTEIN STB2-RELATED"/>
    <property type="match status" value="1"/>
</dbReference>
<evidence type="ECO:0000259" key="5">
    <source>
        <dbReference type="Pfam" id="PF25995"/>
    </source>
</evidence>
<feature type="domain" description="STB6-like N-terminal" evidence="5">
    <location>
        <begin position="453"/>
        <end position="588"/>
    </location>
</feature>
<name>A0A2P6MSL3_9EUKA</name>
<reference evidence="6 7" key="1">
    <citation type="journal article" date="2018" name="Genome Biol. Evol.">
        <title>Multiple Roots of Fruiting Body Formation in Amoebozoa.</title>
        <authorList>
            <person name="Hillmann F."/>
            <person name="Forbes G."/>
            <person name="Novohradska S."/>
            <person name="Ferling I."/>
            <person name="Riege K."/>
            <person name="Groth M."/>
            <person name="Westermann M."/>
            <person name="Marz M."/>
            <person name="Spaller T."/>
            <person name="Winckler T."/>
            <person name="Schaap P."/>
            <person name="Glockner G."/>
        </authorList>
    </citation>
    <scope>NUCLEOTIDE SEQUENCE [LARGE SCALE GENOMIC DNA]</scope>
    <source>
        <strain evidence="6 7">Jena</strain>
    </source>
</reference>
<dbReference type="InterPro" id="IPR038919">
    <property type="entry name" value="STB2/STB2"/>
</dbReference>
<protein>
    <submittedName>
        <fullName evidence="6">Uncharacterized protein</fullName>
    </submittedName>
</protein>
<accession>A0A2P6MSL3</accession>
<dbReference type="AlphaFoldDB" id="A0A2P6MSL3"/>
<dbReference type="EMBL" id="MDYQ01000448">
    <property type="protein sequence ID" value="PRP74684.1"/>
    <property type="molecule type" value="Genomic_DNA"/>
</dbReference>
<dbReference type="SUPFAM" id="SSF47090">
    <property type="entry name" value="PGBD-like"/>
    <property type="match status" value="3"/>
</dbReference>
<dbReference type="STRING" id="1890364.A0A2P6MSL3"/>
<dbReference type="OrthoDB" id="19806at2759"/>
<keyword evidence="7" id="KW-1185">Reference proteome</keyword>
<evidence type="ECO:0000313" key="7">
    <source>
        <dbReference type="Proteomes" id="UP000241769"/>
    </source>
</evidence>
<evidence type="ECO:0000256" key="2">
    <source>
        <dbReference type="SAM" id="MobiDB-lite"/>
    </source>
</evidence>
<organism evidence="6 7">
    <name type="scientific">Planoprotostelium fungivorum</name>
    <dbReference type="NCBI Taxonomy" id="1890364"/>
    <lineage>
        <taxon>Eukaryota</taxon>
        <taxon>Amoebozoa</taxon>
        <taxon>Evosea</taxon>
        <taxon>Variosea</taxon>
        <taxon>Cavosteliida</taxon>
        <taxon>Cavosteliaceae</taxon>
        <taxon>Planoprotostelium</taxon>
    </lineage>
</organism>
<feature type="region of interest" description="Disordered" evidence="2">
    <location>
        <begin position="31"/>
        <end position="53"/>
    </location>
</feature>
<dbReference type="InterPro" id="IPR002477">
    <property type="entry name" value="Peptidoglycan-bd-like"/>
</dbReference>
<dbReference type="InterPro" id="IPR059025">
    <property type="entry name" value="STB6_N"/>
</dbReference>
<keyword evidence="3" id="KW-0812">Transmembrane</keyword>
<comment type="caution">
    <text evidence="6">The sequence shown here is derived from an EMBL/GenBank/DDBJ whole genome shotgun (WGS) entry which is preliminary data.</text>
</comment>
<evidence type="ECO:0000259" key="4">
    <source>
        <dbReference type="Pfam" id="PF01471"/>
    </source>
</evidence>
<dbReference type="Proteomes" id="UP000241769">
    <property type="component" value="Unassembled WGS sequence"/>
</dbReference>
<sequence length="973" mass="110795">MASPELGIKKERNQRSPVGMMNKILNNSLRSRKSRQSKKDLRNSDVNSSCEDINDSRRSVDLKPVLLAEQERSLQNCQTEFGLSISSTNIRLTGYKLYIVEDWVLDSSLFAWSVVEQTFQAEDSILVSIGQPSPMATQAQSHSFESVLLHSKPGMTCVETDHGILQVMSSDDGWTQLHTLVHLPDGDFDSHIAHISLQVTLKRMSCGSEPASLSQEILRSLEEEFVREYKTEGLPVAKAAEQIIQEVQCALLHLGLYQGAIDGMYSDLMLEAVQDYQIQRNKESGLAVEVNGFLSYETARVVKDQVYTWWRHLESLNYNLPLDPIQYPRKFSKQIRQFQLDSSLPQTGILDVRTRNFIEKQMGEGSPRGRARSNVTLGEEHALSEFSDFRESQPASGLDESIDSNIDHFMKEMDHNIKDSQKKTNRFSLRFGSDVKVFPNLPVKLPSLAISKVFLMPERELAKQWQMRGLVNIVKSDEVLLGYRLYVVEEWVTDPVSYRRSVVESTGNPNHKLTVSLIKPKTFATTEQQIVKKSLQYMEDCQTEELADGMVLVYNRVKDSKYNLIELPSGNFDEALPAIDLQVTLKRLGCGDHILATDTDENINAMGQKFRAKYAILPGTLLRDEVQQFVQEVIYALIHLRIIPPNSPNHSYDNTTMKAVAEFQNRFKLAPTGCMSGSTFELLFQKILEYKSFLEAAGVQVPTPDPFRDYEILGKCIKQYEEMNNPIESMKRVRRGQTSHRFNIPQNGPLSPHSLPFMTASDQVVERQESKETMNHFVKELFQNDKIERETLHATIAQLKEQIEQQDHRYETLLRYFSDLESKYVKLKEDLATSTAKSKVNMLRHNDMKSSSARLHSDFLHTKQMLKEHNETVHEYTNKINRLGGKVDAMMAYSSRSMLQHVGATLLIFLITAISYIAVGAFKVINITRRNLGVAGESRRLESRITEILDKQKSTLSEYTTQNEAPDTSTENG</sequence>
<dbReference type="InterPro" id="IPR036365">
    <property type="entry name" value="PGBD-like_sf"/>
</dbReference>
<dbReference type="PANTHER" id="PTHR31011:SF2">
    <property type="entry name" value="PROTEIN STB2-RELATED"/>
    <property type="match status" value="1"/>
</dbReference>
<dbReference type="Pfam" id="PF25995">
    <property type="entry name" value="STB6_N"/>
    <property type="match status" value="2"/>
</dbReference>
<evidence type="ECO:0000256" key="1">
    <source>
        <dbReference type="SAM" id="Coils"/>
    </source>
</evidence>
<dbReference type="InParanoid" id="A0A2P6MSL3"/>
<gene>
    <name evidence="6" type="ORF">PROFUN_03606</name>
</gene>
<keyword evidence="3" id="KW-0472">Membrane</keyword>
<keyword evidence="3" id="KW-1133">Transmembrane helix</keyword>
<keyword evidence="1" id="KW-0175">Coiled coil</keyword>
<dbReference type="FunCoup" id="A0A2P6MSL3">
    <property type="interactions" value="82"/>
</dbReference>
<evidence type="ECO:0000256" key="3">
    <source>
        <dbReference type="SAM" id="Phobius"/>
    </source>
</evidence>
<feature type="transmembrane region" description="Helical" evidence="3">
    <location>
        <begin position="902"/>
        <end position="922"/>
    </location>
</feature>
<proteinExistence type="predicted"/>
<feature type="domain" description="Peptidoglycan binding-like" evidence="4">
    <location>
        <begin position="630"/>
        <end position="683"/>
    </location>
</feature>
<evidence type="ECO:0000313" key="6">
    <source>
        <dbReference type="EMBL" id="PRP74684.1"/>
    </source>
</evidence>
<feature type="domain" description="STB6-like N-terminal" evidence="5">
    <location>
        <begin position="69"/>
        <end position="204"/>
    </location>
</feature>
<dbReference type="Pfam" id="PF01471">
    <property type="entry name" value="PG_binding_1"/>
    <property type="match status" value="1"/>
</dbReference>